<dbReference type="Pfam" id="PF08448">
    <property type="entry name" value="PAS_4"/>
    <property type="match status" value="1"/>
</dbReference>
<evidence type="ECO:0000259" key="1">
    <source>
        <dbReference type="PROSITE" id="PS50113"/>
    </source>
</evidence>
<organism evidence="4 5">
    <name type="scientific">Sphingomicrobium lutaoense</name>
    <dbReference type="NCBI Taxonomy" id="515949"/>
    <lineage>
        <taxon>Bacteria</taxon>
        <taxon>Pseudomonadati</taxon>
        <taxon>Pseudomonadota</taxon>
        <taxon>Alphaproteobacteria</taxon>
        <taxon>Sphingomonadales</taxon>
        <taxon>Sphingomonadaceae</taxon>
        <taxon>Sphingomicrobium</taxon>
    </lineage>
</organism>
<dbReference type="CDD" id="cd01949">
    <property type="entry name" value="GGDEF"/>
    <property type="match status" value="1"/>
</dbReference>
<dbReference type="InterPro" id="IPR013656">
    <property type="entry name" value="PAS_4"/>
</dbReference>
<feature type="domain" description="GGDEF" evidence="3">
    <location>
        <begin position="184"/>
        <end position="316"/>
    </location>
</feature>
<feature type="domain" description="PAC" evidence="1">
    <location>
        <begin position="101"/>
        <end position="152"/>
    </location>
</feature>
<dbReference type="InterPro" id="IPR000160">
    <property type="entry name" value="GGDEF_dom"/>
</dbReference>
<protein>
    <submittedName>
        <fullName evidence="4">Diguanylate cyclase (GGDEF)-like protein</fullName>
    </submittedName>
</protein>
<evidence type="ECO:0000313" key="4">
    <source>
        <dbReference type="EMBL" id="MBB3763206.1"/>
    </source>
</evidence>
<dbReference type="NCBIfam" id="TIGR00254">
    <property type="entry name" value="GGDEF"/>
    <property type="match status" value="1"/>
</dbReference>
<feature type="domain" description="EAL" evidence="2">
    <location>
        <begin position="325"/>
        <end position="576"/>
    </location>
</feature>
<name>A0A839YW06_9SPHN</name>
<reference evidence="4 5" key="1">
    <citation type="submission" date="2020-08" db="EMBL/GenBank/DDBJ databases">
        <title>Genomic Encyclopedia of Type Strains, Phase IV (KMG-IV): sequencing the most valuable type-strain genomes for metagenomic binning, comparative biology and taxonomic classification.</title>
        <authorList>
            <person name="Goeker M."/>
        </authorList>
    </citation>
    <scope>NUCLEOTIDE SEQUENCE [LARGE SCALE GENOMIC DNA]</scope>
    <source>
        <strain evidence="4 5">DSM 24194</strain>
    </source>
</reference>
<dbReference type="RefSeq" id="WP_183932519.1">
    <property type="nucleotide sequence ID" value="NZ_JACICF010000001.1"/>
</dbReference>
<keyword evidence="5" id="KW-1185">Reference proteome</keyword>
<dbReference type="Pfam" id="PF00563">
    <property type="entry name" value="EAL"/>
    <property type="match status" value="1"/>
</dbReference>
<dbReference type="PROSITE" id="PS50883">
    <property type="entry name" value="EAL"/>
    <property type="match status" value="1"/>
</dbReference>
<evidence type="ECO:0000313" key="5">
    <source>
        <dbReference type="Proteomes" id="UP000578569"/>
    </source>
</evidence>
<dbReference type="SUPFAM" id="SSF141868">
    <property type="entry name" value="EAL domain-like"/>
    <property type="match status" value="1"/>
</dbReference>
<comment type="caution">
    <text evidence="4">The sequence shown here is derived from an EMBL/GenBank/DDBJ whole genome shotgun (WGS) entry which is preliminary data.</text>
</comment>
<dbReference type="SUPFAM" id="SSF141371">
    <property type="entry name" value="PilZ domain-like"/>
    <property type="match status" value="1"/>
</dbReference>
<dbReference type="Gene3D" id="3.30.70.270">
    <property type="match status" value="1"/>
</dbReference>
<dbReference type="SMART" id="SM00267">
    <property type="entry name" value="GGDEF"/>
    <property type="match status" value="1"/>
</dbReference>
<dbReference type="InterPro" id="IPR029787">
    <property type="entry name" value="Nucleotide_cyclase"/>
</dbReference>
<dbReference type="InterPro" id="IPR052155">
    <property type="entry name" value="Biofilm_reg_signaling"/>
</dbReference>
<dbReference type="AlphaFoldDB" id="A0A839YW06"/>
<dbReference type="InterPro" id="IPR000700">
    <property type="entry name" value="PAS-assoc_C"/>
</dbReference>
<dbReference type="CDD" id="cd01948">
    <property type="entry name" value="EAL"/>
    <property type="match status" value="1"/>
</dbReference>
<dbReference type="Proteomes" id="UP000578569">
    <property type="component" value="Unassembled WGS sequence"/>
</dbReference>
<dbReference type="InterPro" id="IPR035919">
    <property type="entry name" value="EAL_sf"/>
</dbReference>
<dbReference type="PANTHER" id="PTHR44757">
    <property type="entry name" value="DIGUANYLATE CYCLASE DGCP"/>
    <property type="match status" value="1"/>
</dbReference>
<dbReference type="Pfam" id="PF00990">
    <property type="entry name" value="GGDEF"/>
    <property type="match status" value="1"/>
</dbReference>
<proteinExistence type="predicted"/>
<dbReference type="InterPro" id="IPR001633">
    <property type="entry name" value="EAL_dom"/>
</dbReference>
<evidence type="ECO:0000259" key="3">
    <source>
        <dbReference type="PROSITE" id="PS50887"/>
    </source>
</evidence>
<gene>
    <name evidence="4" type="ORF">FHS50_000229</name>
</gene>
<dbReference type="EMBL" id="JACICF010000001">
    <property type="protein sequence ID" value="MBB3763206.1"/>
    <property type="molecule type" value="Genomic_DNA"/>
</dbReference>
<dbReference type="InterPro" id="IPR035965">
    <property type="entry name" value="PAS-like_dom_sf"/>
</dbReference>
<dbReference type="SUPFAM" id="SSF55073">
    <property type="entry name" value="Nucleotide cyclase"/>
    <property type="match status" value="1"/>
</dbReference>
<dbReference type="PANTHER" id="PTHR44757:SF2">
    <property type="entry name" value="BIOFILM ARCHITECTURE MAINTENANCE PROTEIN MBAA"/>
    <property type="match status" value="1"/>
</dbReference>
<evidence type="ECO:0000259" key="2">
    <source>
        <dbReference type="PROSITE" id="PS50883"/>
    </source>
</evidence>
<dbReference type="Gene3D" id="3.30.450.20">
    <property type="entry name" value="PAS domain"/>
    <property type="match status" value="1"/>
</dbReference>
<dbReference type="Gene3D" id="3.20.20.450">
    <property type="entry name" value="EAL domain"/>
    <property type="match status" value="1"/>
</dbReference>
<dbReference type="PROSITE" id="PS50887">
    <property type="entry name" value="GGDEF"/>
    <property type="match status" value="1"/>
</dbReference>
<sequence>MKFQRTRTGFWTKKLSDTPTLEVERAHRLMSYAEEFEDRWFWETDAEGRLTYLSKNVAEQIEMFGIKTIGEPLASVFRLDQGDAQHSRSLNFHIVSRTSFSNYPVRGVRGLSESWWSMSGRPWFDNDGELKGFVGSGTDLTKTRKQEATIRRLALTDSLTGLANRQQMQDNLSGLLNGSLRTKPLCALMMLDLDGFKGVNDTLGHPVGDSLLIQVAERLSSAVAEVGIVGRLGGDEFQILVLEDRSRESLSRLGFKIIDEISAPYSVDGYSITISCSIGISLADADSNPETLVRNADIALYAAKASGRATCFFFEDEMLANAQRRKKLEDDLRTALSSDQFKLMYQPIVATQSEELTGFEALLRWTHPTEGDIAPSEFIPVAEDCGLIQQIGDWVIRSATRIIAELPEDLRVAVNVSAIQFSNPTLLSTLANAIAESQIDPSRLELEITESVFVDNEGRSEKTFRALKDLGVRLALDDFGTGYSSLSYLQDTPFDKIKIDQSFVRGAVDPRSRNSAIIESIVALSKALNMETTAEGVEHQDEIELIRKLGCSHIQGYVYGPAMDITDIIPKLRTGSRKMPAIGPKRSRSPRMSLVRSTMMTLNQDRKPVVVRNISETGALLDQVGDTTEMLGVTVLLDLLQHKLSEAKVRWVGDGRAGVEFHEPISLKDVEARKDGFSSTRQSA</sequence>
<dbReference type="SUPFAM" id="SSF55785">
    <property type="entry name" value="PYP-like sensor domain (PAS domain)"/>
    <property type="match status" value="1"/>
</dbReference>
<dbReference type="PROSITE" id="PS50113">
    <property type="entry name" value="PAC"/>
    <property type="match status" value="1"/>
</dbReference>
<accession>A0A839YW06</accession>
<dbReference type="InterPro" id="IPR043128">
    <property type="entry name" value="Rev_trsase/Diguanyl_cyclase"/>
</dbReference>
<dbReference type="SMART" id="SM00052">
    <property type="entry name" value="EAL"/>
    <property type="match status" value="1"/>
</dbReference>